<dbReference type="AlphaFoldDB" id="A0A6H9YFS3"/>
<name>A0A6H9YFS3_9ACTN</name>
<feature type="transmembrane region" description="Helical" evidence="1">
    <location>
        <begin position="62"/>
        <end position="81"/>
    </location>
</feature>
<sequence length="127" mass="13744">MARPMGVLVAATAVVSYLAVVDPNESGHYPTCPFLALTGYQCPGCGSLRTIHALAHGNLGEAFGLNIFAVAMIPVLAFFWIRWTIASARGRPVRTTLADPRLLWGFLALVLLFWLVRNLPFGSFLAA</sequence>
<keyword evidence="3" id="KW-1185">Reference proteome</keyword>
<accession>A0A6H9YFS3</accession>
<organism evidence="2 3">
    <name type="scientific">Actinomadura rudentiformis</name>
    <dbReference type="NCBI Taxonomy" id="359158"/>
    <lineage>
        <taxon>Bacteria</taxon>
        <taxon>Bacillati</taxon>
        <taxon>Actinomycetota</taxon>
        <taxon>Actinomycetes</taxon>
        <taxon>Streptosporangiales</taxon>
        <taxon>Thermomonosporaceae</taxon>
        <taxon>Actinomadura</taxon>
    </lineage>
</organism>
<evidence type="ECO:0000313" key="2">
    <source>
        <dbReference type="EMBL" id="KAB2338002.1"/>
    </source>
</evidence>
<keyword evidence="1" id="KW-1133">Transmembrane helix</keyword>
<evidence type="ECO:0000256" key="1">
    <source>
        <dbReference type="SAM" id="Phobius"/>
    </source>
</evidence>
<reference evidence="2 3" key="1">
    <citation type="submission" date="2019-09" db="EMBL/GenBank/DDBJ databases">
        <title>Actinomadura physcomitrii sp. nov., a novel actinomycete isolated from moss [Physcomitrium sphaericum (Ludw) Fuernr].</title>
        <authorList>
            <person name="Zhuang X."/>
            <person name="Liu C."/>
        </authorList>
    </citation>
    <scope>NUCLEOTIDE SEQUENCE [LARGE SCALE GENOMIC DNA]</scope>
    <source>
        <strain evidence="2 3">HMC1</strain>
    </source>
</reference>
<keyword evidence="1" id="KW-0812">Transmembrane</keyword>
<dbReference type="EMBL" id="WBMT01000039">
    <property type="protein sequence ID" value="KAB2338002.1"/>
    <property type="molecule type" value="Genomic_DNA"/>
</dbReference>
<evidence type="ECO:0000313" key="3">
    <source>
        <dbReference type="Proteomes" id="UP000468735"/>
    </source>
</evidence>
<dbReference type="Pfam" id="PF10825">
    <property type="entry name" value="DUF2752"/>
    <property type="match status" value="1"/>
</dbReference>
<dbReference type="Proteomes" id="UP000468735">
    <property type="component" value="Unassembled WGS sequence"/>
</dbReference>
<keyword evidence="1" id="KW-0472">Membrane</keyword>
<proteinExistence type="predicted"/>
<comment type="caution">
    <text evidence="2">The sequence shown here is derived from an EMBL/GenBank/DDBJ whole genome shotgun (WGS) entry which is preliminary data.</text>
</comment>
<feature type="transmembrane region" description="Helical" evidence="1">
    <location>
        <begin position="102"/>
        <end position="121"/>
    </location>
</feature>
<gene>
    <name evidence="2" type="ORF">F8566_49110</name>
</gene>
<dbReference type="OrthoDB" id="5966662at2"/>
<protein>
    <submittedName>
        <fullName evidence="2">DUF2752 domain-containing protein</fullName>
    </submittedName>
</protein>
<dbReference type="InterPro" id="IPR021215">
    <property type="entry name" value="DUF2752"/>
</dbReference>